<feature type="domain" description="PucR C-terminal helix-turn-helix" evidence="2">
    <location>
        <begin position="275"/>
        <end position="330"/>
    </location>
</feature>
<evidence type="ECO:0000313" key="5">
    <source>
        <dbReference type="Proteomes" id="UP000886819"/>
    </source>
</evidence>
<dbReference type="SUPFAM" id="SSF46689">
    <property type="entry name" value="Homeodomain-like"/>
    <property type="match status" value="1"/>
</dbReference>
<evidence type="ECO:0000259" key="3">
    <source>
        <dbReference type="Pfam" id="PF17853"/>
    </source>
</evidence>
<evidence type="ECO:0000259" key="2">
    <source>
        <dbReference type="Pfam" id="PF13556"/>
    </source>
</evidence>
<reference evidence="4" key="2">
    <citation type="journal article" date="2021" name="PeerJ">
        <title>Extensive microbial diversity within the chicken gut microbiome revealed by metagenomics and culture.</title>
        <authorList>
            <person name="Gilroy R."/>
            <person name="Ravi A."/>
            <person name="Getino M."/>
            <person name="Pursley I."/>
            <person name="Horton D.L."/>
            <person name="Alikhan N.F."/>
            <person name="Baker D."/>
            <person name="Gharbi K."/>
            <person name="Hall N."/>
            <person name="Watson M."/>
            <person name="Adriaenssens E.M."/>
            <person name="Foster-Nyarko E."/>
            <person name="Jarju S."/>
            <person name="Secka A."/>
            <person name="Antonio M."/>
            <person name="Oren A."/>
            <person name="Chaudhuri R.R."/>
            <person name="La Ragione R."/>
            <person name="Hildebrand F."/>
            <person name="Pallen M.J."/>
        </authorList>
    </citation>
    <scope>NUCLEOTIDE SEQUENCE</scope>
    <source>
        <strain evidence="4">ChiHile30-977</strain>
    </source>
</reference>
<comment type="similarity">
    <text evidence="1">Belongs to the CdaR family.</text>
</comment>
<dbReference type="Pfam" id="PF17853">
    <property type="entry name" value="GGDEF_2"/>
    <property type="match status" value="1"/>
</dbReference>
<proteinExistence type="inferred from homology"/>
<comment type="caution">
    <text evidence="4">The sequence shown here is derived from an EMBL/GenBank/DDBJ whole genome shotgun (WGS) entry which is preliminary data.</text>
</comment>
<gene>
    <name evidence="4" type="ORF">IAA66_01615</name>
</gene>
<organism evidence="4 5">
    <name type="scientific">Candidatus Avichristensenella intestinipullorum</name>
    <dbReference type="NCBI Taxonomy" id="2840693"/>
    <lineage>
        <taxon>Bacteria</taxon>
        <taxon>Bacillati</taxon>
        <taxon>Bacillota</taxon>
        <taxon>Clostridia</taxon>
        <taxon>Candidatus Avichristensenella</taxon>
    </lineage>
</organism>
<accession>A0A9D1CIE8</accession>
<dbReference type="Pfam" id="PF13556">
    <property type="entry name" value="HTH_30"/>
    <property type="match status" value="1"/>
</dbReference>
<dbReference type="InterPro" id="IPR025736">
    <property type="entry name" value="PucR_C-HTH_dom"/>
</dbReference>
<protein>
    <submittedName>
        <fullName evidence="4">Helix-turn-helix domain-containing protein</fullName>
    </submittedName>
</protein>
<dbReference type="PANTHER" id="PTHR33744">
    <property type="entry name" value="CARBOHYDRATE DIACID REGULATOR"/>
    <property type="match status" value="1"/>
</dbReference>
<feature type="domain" description="CdaR GGDEF-like" evidence="3">
    <location>
        <begin position="113"/>
        <end position="224"/>
    </location>
</feature>
<evidence type="ECO:0000256" key="1">
    <source>
        <dbReference type="ARBA" id="ARBA00006754"/>
    </source>
</evidence>
<evidence type="ECO:0000313" key="4">
    <source>
        <dbReference type="EMBL" id="HIQ62268.1"/>
    </source>
</evidence>
<dbReference type="Proteomes" id="UP000886819">
    <property type="component" value="Unassembled WGS sequence"/>
</dbReference>
<dbReference type="InterPro" id="IPR041522">
    <property type="entry name" value="CdaR_GGDEF"/>
</dbReference>
<dbReference type="Gene3D" id="1.10.10.2840">
    <property type="entry name" value="PucR C-terminal helix-turn-helix domain"/>
    <property type="match status" value="1"/>
</dbReference>
<sequence length="344" mass="38989">MPDKHIIDQLLKTLSGLHAEVLLFDENGKSIPAGFEKQIPIFAELGGMAVRDGWTWMRVNAAAVSYICAEGEDQAAADCVRLAAALAESLIAEPMANDRTDVLRAALREELSGPELEALSVEYGIPMHMDRCVLLFHGNPSVIRDFILVGEEDILVEMDRHAIVLVKSMDNMEGYEELAQLAEAMEQTIMSETGEQPIIGIGECRSSLAELGASYRAAWRALEIGRVFKPEASVYCFNRLVLERFLSEIPRELGTRYHHMLFNRKTQRLFNEEMLHTIEMFFEKDLNLSDTARQLYIHRNTLVYRLDKIQRQTGLDLRRFEDAISFRMLLMLGKAGGDRPVNVR</sequence>
<dbReference type="InterPro" id="IPR042070">
    <property type="entry name" value="PucR_C-HTH_sf"/>
</dbReference>
<dbReference type="InterPro" id="IPR009057">
    <property type="entry name" value="Homeodomain-like_sf"/>
</dbReference>
<dbReference type="PANTHER" id="PTHR33744:SF15">
    <property type="entry name" value="CARBOHYDRATE DIACID REGULATOR"/>
    <property type="match status" value="1"/>
</dbReference>
<dbReference type="AlphaFoldDB" id="A0A9D1CIE8"/>
<dbReference type="EMBL" id="DVFI01000024">
    <property type="protein sequence ID" value="HIQ62268.1"/>
    <property type="molecule type" value="Genomic_DNA"/>
</dbReference>
<name>A0A9D1CIE8_9FIRM</name>
<dbReference type="InterPro" id="IPR051448">
    <property type="entry name" value="CdaR-like_regulators"/>
</dbReference>
<reference evidence="4" key="1">
    <citation type="submission" date="2020-10" db="EMBL/GenBank/DDBJ databases">
        <authorList>
            <person name="Gilroy R."/>
        </authorList>
    </citation>
    <scope>NUCLEOTIDE SEQUENCE</scope>
    <source>
        <strain evidence="4">ChiHile30-977</strain>
    </source>
</reference>